<reference evidence="7 8" key="1">
    <citation type="submission" date="2022-08" db="EMBL/GenBank/DDBJ databases">
        <title>Aerococcaceae sp. nov isolated from spoiled eye mask.</title>
        <authorList>
            <person name="Zhou G."/>
            <person name="Xie X.-B."/>
            <person name="Shi Q.-S."/>
            <person name="Wang Y.-S."/>
            <person name="Wen X."/>
            <person name="Peng H."/>
            <person name="Yang X.-J."/>
            <person name="Tao H.-B."/>
            <person name="Huang X.-M."/>
        </authorList>
    </citation>
    <scope>NUCLEOTIDE SEQUENCE [LARGE SCALE GENOMIC DNA]</scope>
    <source>
        <strain evidence="8">DM20194951</strain>
    </source>
</reference>
<sequence>MKEHLNYAPTPPMGWNSWDCYGATVREDEVKAHADFMADHLLKFGWEYVVVDIQWSEPEAVSTRYNDFFPLHMDEYSRLIPAENRFPSAVDGVGFKALGDYIHAKGLKFGIHIMRGIPRQAVHQNTAIKGTEKRARDIALNNICPWNSDMYGVNVDVPEGQLYYDSLIELYASWGVDFIKVDDIADSKLYHDAHKKEIVAISQAIQKVGRPMILSLSPGPAHLKNGTFFQDHANMWRLTDDFWDHWDALYNMFDRTAEWASFVRPGNWPDCDMLPLGHIGLRAVDGGGGDNWTRFTKDEQYLLMSLWTIFGSPLMFGGTLPDIDDFTLSLLTNESVLQMYREVVERRQVYRDDEWVVWQGYSENDEYVAIFNVSDKDSVVPEEVKKLVEGTALLDLWHGKMFELEDEWEVASHGVLLGKL</sequence>
<proteinExistence type="inferred from homology"/>
<evidence type="ECO:0000256" key="4">
    <source>
        <dbReference type="ARBA" id="ARBA00023295"/>
    </source>
</evidence>
<dbReference type="EMBL" id="CP102453">
    <property type="protein sequence ID" value="UUX35391.1"/>
    <property type="molecule type" value="Genomic_DNA"/>
</dbReference>
<keyword evidence="8" id="KW-1185">Reference proteome</keyword>
<evidence type="ECO:0000256" key="3">
    <source>
        <dbReference type="ARBA" id="ARBA00022801"/>
    </source>
</evidence>
<dbReference type="InterPro" id="IPR041233">
    <property type="entry name" value="Melibiase_C"/>
</dbReference>
<accession>A0ABY5P9F9</accession>
<evidence type="ECO:0000256" key="1">
    <source>
        <dbReference type="ARBA" id="ARBA00009743"/>
    </source>
</evidence>
<dbReference type="SUPFAM" id="SSF51445">
    <property type="entry name" value="(Trans)glycosidases"/>
    <property type="match status" value="1"/>
</dbReference>
<dbReference type="RefSeq" id="WP_313794879.1">
    <property type="nucleotide sequence ID" value="NZ_CP102453.1"/>
</dbReference>
<dbReference type="InterPro" id="IPR013785">
    <property type="entry name" value="Aldolase_TIM"/>
</dbReference>
<keyword evidence="3 5" id="KW-0378">Hydrolase</keyword>
<evidence type="ECO:0000313" key="7">
    <source>
        <dbReference type="EMBL" id="UUX35391.1"/>
    </source>
</evidence>
<comment type="similarity">
    <text evidence="1 5">Belongs to the glycosyl hydrolase 27 family.</text>
</comment>
<evidence type="ECO:0000313" key="8">
    <source>
        <dbReference type="Proteomes" id="UP001315967"/>
    </source>
</evidence>
<evidence type="ECO:0000259" key="6">
    <source>
        <dbReference type="Pfam" id="PF17801"/>
    </source>
</evidence>
<dbReference type="Pfam" id="PF17801">
    <property type="entry name" value="Melibiase_C"/>
    <property type="match status" value="1"/>
</dbReference>
<dbReference type="Pfam" id="PF16499">
    <property type="entry name" value="Melibiase_2"/>
    <property type="match status" value="2"/>
</dbReference>
<dbReference type="GO" id="GO:0016787">
    <property type="term" value="F:hydrolase activity"/>
    <property type="evidence" value="ECO:0007669"/>
    <property type="project" value="UniProtKB-KW"/>
</dbReference>
<protein>
    <recommendedName>
        <fullName evidence="5">Alpha-galactosidase</fullName>
        <ecNumber evidence="5">3.2.1.22</ecNumber>
    </recommendedName>
    <alternativeName>
        <fullName evidence="5">Melibiase</fullName>
    </alternativeName>
</protein>
<dbReference type="EC" id="3.2.1.22" evidence="5"/>
<evidence type="ECO:0000256" key="2">
    <source>
        <dbReference type="ARBA" id="ARBA00022729"/>
    </source>
</evidence>
<name>A0ABY5P9F9_9LACT</name>
<dbReference type="Proteomes" id="UP001315967">
    <property type="component" value="Chromosome"/>
</dbReference>
<evidence type="ECO:0000256" key="5">
    <source>
        <dbReference type="RuleBase" id="RU361168"/>
    </source>
</evidence>
<gene>
    <name evidence="7" type="ORF">NRE15_07035</name>
</gene>
<dbReference type="PRINTS" id="PR00740">
    <property type="entry name" value="GLHYDRLASE27"/>
</dbReference>
<dbReference type="CDD" id="cd14792">
    <property type="entry name" value="GH27"/>
    <property type="match status" value="1"/>
</dbReference>
<dbReference type="InterPro" id="IPR017853">
    <property type="entry name" value="GH"/>
</dbReference>
<dbReference type="InterPro" id="IPR002241">
    <property type="entry name" value="Glyco_hydro_27"/>
</dbReference>
<comment type="catalytic activity">
    <reaction evidence="5">
        <text>Hydrolysis of terminal, non-reducing alpha-D-galactose residues in alpha-D-galactosides, including galactose oligosaccharides, galactomannans and galactolipids.</text>
        <dbReference type="EC" id="3.2.1.22"/>
    </reaction>
</comment>
<keyword evidence="4 5" id="KW-0326">Glycosidase</keyword>
<keyword evidence="2" id="KW-0732">Signal</keyword>
<dbReference type="PANTHER" id="PTHR11452:SF42">
    <property type="entry name" value="ALPHA-GALACTOSIDASE"/>
    <property type="match status" value="1"/>
</dbReference>
<dbReference type="Gene3D" id="2.60.40.1180">
    <property type="entry name" value="Golgi alpha-mannosidase II"/>
    <property type="match status" value="1"/>
</dbReference>
<dbReference type="PANTHER" id="PTHR11452">
    <property type="entry name" value="ALPHA-GALACTOSIDASE/ALPHA-N-ACETYLGALACTOSAMINIDASE"/>
    <property type="match status" value="1"/>
</dbReference>
<dbReference type="InterPro" id="IPR013780">
    <property type="entry name" value="Glyco_hydro_b"/>
</dbReference>
<organism evidence="7 8">
    <name type="scientific">Fundicoccus culcitae</name>
    <dbReference type="NCBI Taxonomy" id="2969821"/>
    <lineage>
        <taxon>Bacteria</taxon>
        <taxon>Bacillati</taxon>
        <taxon>Bacillota</taxon>
        <taxon>Bacilli</taxon>
        <taxon>Lactobacillales</taxon>
        <taxon>Aerococcaceae</taxon>
        <taxon>Fundicoccus</taxon>
    </lineage>
</organism>
<dbReference type="Gene3D" id="3.20.20.70">
    <property type="entry name" value="Aldolase class I"/>
    <property type="match status" value="1"/>
</dbReference>
<keyword evidence="5" id="KW-1015">Disulfide bond</keyword>
<feature type="domain" description="Alpha galactosidase C-terminal" evidence="6">
    <location>
        <begin position="352"/>
        <end position="419"/>
    </location>
</feature>